<proteinExistence type="predicted"/>
<dbReference type="GO" id="GO:0005576">
    <property type="term" value="C:extracellular region"/>
    <property type="evidence" value="ECO:0007669"/>
    <property type="project" value="InterPro"/>
</dbReference>
<organism evidence="4 5">
    <name type="scientific">Gemmatimonas groenlandica</name>
    <dbReference type="NCBI Taxonomy" id="2732249"/>
    <lineage>
        <taxon>Bacteria</taxon>
        <taxon>Pseudomonadati</taxon>
        <taxon>Gemmatimonadota</taxon>
        <taxon>Gemmatimonadia</taxon>
        <taxon>Gemmatimonadales</taxon>
        <taxon>Gemmatimonadaceae</taxon>
        <taxon>Gemmatimonas</taxon>
    </lineage>
</organism>
<reference evidence="4 5" key="1">
    <citation type="submission" date="2020-05" db="EMBL/GenBank/DDBJ databases">
        <title>Complete genome sequence of Gemmatimonas greenlandica TET16.</title>
        <authorList>
            <person name="Zeng Y."/>
        </authorList>
    </citation>
    <scope>NUCLEOTIDE SEQUENCE [LARGE SCALE GENOMIC DNA]</scope>
    <source>
        <strain evidence="4 5">TET16</strain>
    </source>
</reference>
<gene>
    <name evidence="4" type="ORF">HKW67_14235</name>
</gene>
<dbReference type="GO" id="GO:0016787">
    <property type="term" value="F:hydrolase activity"/>
    <property type="evidence" value="ECO:0007669"/>
    <property type="project" value="UniProtKB-KW"/>
</dbReference>
<dbReference type="EMBL" id="CP053085">
    <property type="protein sequence ID" value="QJR36584.1"/>
    <property type="molecule type" value="Genomic_DNA"/>
</dbReference>
<dbReference type="RefSeq" id="WP_171226016.1">
    <property type="nucleotide sequence ID" value="NZ_CP053085.1"/>
</dbReference>
<evidence type="ECO:0000313" key="4">
    <source>
        <dbReference type="EMBL" id="QJR36584.1"/>
    </source>
</evidence>
<sequence length="391" mass="40973">MSRLVRSVAAVAICAPALVGAQAPATATAAKVTRADLAAAYMRVDAAYTQRENAKTLPDSVRAQVNRTVDRAALSFFSGQFAAAVGTIDAAAAQLTGAASVPPAPPAGPRSLNGAPVSAAREEYLARLAVVDSTGPLAQALLSTRERAKLLVDVPSPERSAEFLNDPVRLSRDLAREVSVLERGRDPYIGLVGDFWRVYRGANNTLVPMRIVVPPSANVRKPVGVLLVLHGAGGDENMFVDAYGSGIATKLAAEQRLILVSPKTDVFGATPEHFDALMVLLRNEFRIDSSRVYLIGHSMGAGAAARLAQARPAQFAAVAMLAGGSPITVANAPPSLFVGAELDGIIPAARVEAAAKATPGATYELFRHEGHLLMVGNGVRRAVPWLVSHTR</sequence>
<dbReference type="Proteomes" id="UP000500938">
    <property type="component" value="Chromosome"/>
</dbReference>
<dbReference type="Pfam" id="PF10503">
    <property type="entry name" value="Esterase_PHB"/>
    <property type="match status" value="1"/>
</dbReference>
<feature type="signal peptide" evidence="3">
    <location>
        <begin position="1"/>
        <end position="21"/>
    </location>
</feature>
<dbReference type="Gene3D" id="3.40.50.1820">
    <property type="entry name" value="alpha/beta hydrolase"/>
    <property type="match status" value="1"/>
</dbReference>
<keyword evidence="1 3" id="KW-0732">Signal</keyword>
<dbReference type="PANTHER" id="PTHR43037">
    <property type="entry name" value="UNNAMED PRODUCT-RELATED"/>
    <property type="match status" value="1"/>
</dbReference>
<keyword evidence="5" id="KW-1185">Reference proteome</keyword>
<dbReference type="InterPro" id="IPR010126">
    <property type="entry name" value="Esterase_phb"/>
</dbReference>
<evidence type="ECO:0008006" key="6">
    <source>
        <dbReference type="Google" id="ProtNLM"/>
    </source>
</evidence>
<evidence type="ECO:0000256" key="1">
    <source>
        <dbReference type="ARBA" id="ARBA00022729"/>
    </source>
</evidence>
<feature type="chain" id="PRO_5026906584" description="AB hydrolase-1 domain-containing protein" evidence="3">
    <location>
        <begin position="22"/>
        <end position="391"/>
    </location>
</feature>
<accession>A0A6M4INM7</accession>
<name>A0A6M4INM7_9BACT</name>
<keyword evidence="2" id="KW-0378">Hydrolase</keyword>
<dbReference type="InterPro" id="IPR050955">
    <property type="entry name" value="Plant_Biomass_Hydrol_Est"/>
</dbReference>
<dbReference type="AlphaFoldDB" id="A0A6M4INM7"/>
<evidence type="ECO:0000256" key="2">
    <source>
        <dbReference type="ARBA" id="ARBA00022801"/>
    </source>
</evidence>
<dbReference type="SUPFAM" id="SSF53474">
    <property type="entry name" value="alpha/beta-Hydrolases"/>
    <property type="match status" value="1"/>
</dbReference>
<protein>
    <recommendedName>
        <fullName evidence="6">AB hydrolase-1 domain-containing protein</fullName>
    </recommendedName>
</protein>
<evidence type="ECO:0000256" key="3">
    <source>
        <dbReference type="SAM" id="SignalP"/>
    </source>
</evidence>
<evidence type="ECO:0000313" key="5">
    <source>
        <dbReference type="Proteomes" id="UP000500938"/>
    </source>
</evidence>
<dbReference type="InterPro" id="IPR029058">
    <property type="entry name" value="AB_hydrolase_fold"/>
</dbReference>
<dbReference type="KEGG" id="ggr:HKW67_14235"/>
<dbReference type="PANTHER" id="PTHR43037:SF5">
    <property type="entry name" value="FERULOYL ESTERASE"/>
    <property type="match status" value="1"/>
</dbReference>